<dbReference type="Gene3D" id="3.30.450.20">
    <property type="entry name" value="PAS domain"/>
    <property type="match status" value="1"/>
</dbReference>
<dbReference type="Pfam" id="PF13426">
    <property type="entry name" value="PAS_9"/>
    <property type="match status" value="1"/>
</dbReference>
<dbReference type="CDD" id="cd00082">
    <property type="entry name" value="HisKA"/>
    <property type="match status" value="1"/>
</dbReference>
<keyword evidence="2" id="KW-0808">Transferase</keyword>
<dbReference type="SMART" id="SM00387">
    <property type="entry name" value="HATPase_c"/>
    <property type="match status" value="1"/>
</dbReference>
<feature type="transmembrane region" description="Helical" evidence="8">
    <location>
        <begin position="21"/>
        <end position="39"/>
    </location>
</feature>
<accession>A0A3B1D387</accession>
<feature type="domain" description="Histidine kinase" evidence="9">
    <location>
        <begin position="330"/>
        <end position="544"/>
    </location>
</feature>
<dbReference type="GO" id="GO:0005524">
    <property type="term" value="F:ATP binding"/>
    <property type="evidence" value="ECO:0007669"/>
    <property type="project" value="UniProtKB-KW"/>
</dbReference>
<feature type="transmembrane region" description="Helical" evidence="8">
    <location>
        <begin position="51"/>
        <end position="71"/>
    </location>
</feature>
<dbReference type="Pfam" id="PF02518">
    <property type="entry name" value="HATPase_c"/>
    <property type="match status" value="1"/>
</dbReference>
<dbReference type="InterPro" id="IPR004358">
    <property type="entry name" value="Sig_transdc_His_kin-like_C"/>
</dbReference>
<dbReference type="SMART" id="SM00086">
    <property type="entry name" value="PAC"/>
    <property type="match status" value="1"/>
</dbReference>
<proteinExistence type="predicted"/>
<evidence type="ECO:0000256" key="6">
    <source>
        <dbReference type="ARBA" id="ARBA00023012"/>
    </source>
</evidence>
<evidence type="ECO:0000259" key="11">
    <source>
        <dbReference type="PROSITE" id="PS50113"/>
    </source>
</evidence>
<dbReference type="PROSITE" id="PS50112">
    <property type="entry name" value="PAS"/>
    <property type="match status" value="1"/>
</dbReference>
<dbReference type="PRINTS" id="PR00344">
    <property type="entry name" value="BCTRLSENSOR"/>
</dbReference>
<dbReference type="InterPro" id="IPR001610">
    <property type="entry name" value="PAC"/>
</dbReference>
<dbReference type="PROSITE" id="PS50109">
    <property type="entry name" value="HIS_KIN"/>
    <property type="match status" value="1"/>
</dbReference>
<evidence type="ECO:0008006" key="13">
    <source>
        <dbReference type="Google" id="ProtNLM"/>
    </source>
</evidence>
<dbReference type="Pfam" id="PF00512">
    <property type="entry name" value="HisKA"/>
    <property type="match status" value="1"/>
</dbReference>
<feature type="transmembrane region" description="Helical" evidence="8">
    <location>
        <begin position="164"/>
        <end position="183"/>
    </location>
</feature>
<feature type="domain" description="PAS" evidence="10">
    <location>
        <begin position="202"/>
        <end position="241"/>
    </location>
</feature>
<gene>
    <name evidence="12" type="ORF">MNBD_NITROSPIRAE01-422</name>
</gene>
<evidence type="ECO:0000256" key="3">
    <source>
        <dbReference type="ARBA" id="ARBA00022741"/>
    </source>
</evidence>
<dbReference type="InterPro" id="IPR003594">
    <property type="entry name" value="HATPase_dom"/>
</dbReference>
<keyword evidence="4" id="KW-0418">Kinase</keyword>
<dbReference type="InterPro" id="IPR035965">
    <property type="entry name" value="PAS-like_dom_sf"/>
</dbReference>
<dbReference type="InterPro" id="IPR003661">
    <property type="entry name" value="HisK_dim/P_dom"/>
</dbReference>
<dbReference type="Pfam" id="PF25323">
    <property type="entry name" value="6TM_PilS"/>
    <property type="match status" value="1"/>
</dbReference>
<dbReference type="CDD" id="cd00130">
    <property type="entry name" value="PAS"/>
    <property type="match status" value="1"/>
</dbReference>
<dbReference type="PANTHER" id="PTHR43065">
    <property type="entry name" value="SENSOR HISTIDINE KINASE"/>
    <property type="match status" value="1"/>
</dbReference>
<dbReference type="InterPro" id="IPR000014">
    <property type="entry name" value="PAS"/>
</dbReference>
<dbReference type="AlphaFoldDB" id="A0A3B1D387"/>
<protein>
    <recommendedName>
        <fullName evidence="13">PAS domain S-box protein</fullName>
    </recommendedName>
</protein>
<evidence type="ECO:0000256" key="8">
    <source>
        <dbReference type="SAM" id="Phobius"/>
    </source>
</evidence>
<dbReference type="InterPro" id="IPR036890">
    <property type="entry name" value="HATPase_C_sf"/>
</dbReference>
<dbReference type="SMART" id="SM00091">
    <property type="entry name" value="PAS"/>
    <property type="match status" value="1"/>
</dbReference>
<dbReference type="InterPro" id="IPR036097">
    <property type="entry name" value="HisK_dim/P_sf"/>
</dbReference>
<evidence type="ECO:0000256" key="4">
    <source>
        <dbReference type="ARBA" id="ARBA00022777"/>
    </source>
</evidence>
<dbReference type="InterPro" id="IPR005467">
    <property type="entry name" value="His_kinase_dom"/>
</dbReference>
<evidence type="ECO:0000259" key="9">
    <source>
        <dbReference type="PROSITE" id="PS50109"/>
    </source>
</evidence>
<dbReference type="Gene3D" id="1.10.287.130">
    <property type="match status" value="1"/>
</dbReference>
<feature type="region of interest" description="Disordered" evidence="7">
    <location>
        <begin position="554"/>
        <end position="587"/>
    </location>
</feature>
<dbReference type="Gene3D" id="3.30.565.10">
    <property type="entry name" value="Histidine kinase-like ATPase, C-terminal domain"/>
    <property type="match status" value="1"/>
</dbReference>
<dbReference type="EMBL" id="UOGF01000050">
    <property type="protein sequence ID" value="VAX29460.1"/>
    <property type="molecule type" value="Genomic_DNA"/>
</dbReference>
<keyword evidence="8" id="KW-1133">Transmembrane helix</keyword>
<dbReference type="SUPFAM" id="SSF55874">
    <property type="entry name" value="ATPase domain of HSP90 chaperone/DNA topoisomerase II/histidine kinase"/>
    <property type="match status" value="1"/>
</dbReference>
<dbReference type="PANTHER" id="PTHR43065:SF10">
    <property type="entry name" value="PEROXIDE STRESS-ACTIVATED HISTIDINE KINASE MAK3"/>
    <property type="match status" value="1"/>
</dbReference>
<name>A0A3B1D387_9ZZZZ</name>
<keyword evidence="6" id="KW-0902">Two-component regulatory system</keyword>
<keyword evidence="5" id="KW-0067">ATP-binding</keyword>
<feature type="transmembrane region" description="Helical" evidence="8">
    <location>
        <begin position="126"/>
        <end position="144"/>
    </location>
</feature>
<evidence type="ECO:0000256" key="1">
    <source>
        <dbReference type="ARBA" id="ARBA00022553"/>
    </source>
</evidence>
<feature type="compositionally biased region" description="Basic and acidic residues" evidence="7">
    <location>
        <begin position="564"/>
        <end position="573"/>
    </location>
</feature>
<feature type="transmembrane region" description="Helical" evidence="8">
    <location>
        <begin position="102"/>
        <end position="119"/>
    </location>
</feature>
<keyword evidence="8" id="KW-0812">Transmembrane</keyword>
<evidence type="ECO:0000256" key="2">
    <source>
        <dbReference type="ARBA" id="ARBA00022679"/>
    </source>
</evidence>
<keyword evidence="8" id="KW-0472">Membrane</keyword>
<feature type="domain" description="PAC" evidence="11">
    <location>
        <begin position="265"/>
        <end position="317"/>
    </location>
</feature>
<evidence type="ECO:0000313" key="12">
    <source>
        <dbReference type="EMBL" id="VAX29460.1"/>
    </source>
</evidence>
<dbReference type="NCBIfam" id="TIGR00229">
    <property type="entry name" value="sensory_box"/>
    <property type="match status" value="1"/>
</dbReference>
<dbReference type="SMART" id="SM00388">
    <property type="entry name" value="HisKA"/>
    <property type="match status" value="1"/>
</dbReference>
<keyword evidence="1" id="KW-0597">Phosphoprotein</keyword>
<dbReference type="SUPFAM" id="SSF47384">
    <property type="entry name" value="Homodimeric domain of signal transducing histidine kinase"/>
    <property type="match status" value="1"/>
</dbReference>
<organism evidence="12">
    <name type="scientific">hydrothermal vent metagenome</name>
    <dbReference type="NCBI Taxonomy" id="652676"/>
    <lineage>
        <taxon>unclassified sequences</taxon>
        <taxon>metagenomes</taxon>
        <taxon>ecological metagenomes</taxon>
    </lineage>
</organism>
<dbReference type="InterPro" id="IPR000700">
    <property type="entry name" value="PAS-assoc_C"/>
</dbReference>
<sequence length="587" mass="66114">MSPSIQKTDAFFLKRIQTMMRIRLIMATLFLGLPLLLRLESPSTALTIQTFYFLIGVTYSLSIAYALFLKIKPPSETFVLFQLAVDLLLEIILISVTGGLGSPFPFLLIITIVSAAIFFHHPGGIFMAGASSILFAGMAFFQATRITPFEDTPFLGEKEISYGVFLYSIAFFTVGTLSGRLATRLREKEIGFLDLRVFHEDIVHSMPSGLITTNLDGQITSFNRSATEITGFRSEEVIGKTWWEHFCWQDIQNRFKDLSATGRPQRFEGKMKNPSGETCLLGVTISALRNEQGTQTGIIGTFQDLTEIRNLEEAIHYKERLATIGEMAAGMAHEIRNPLASLSGSIQVLQNELHLSGENIRLMEIAIKESKRLNTFVTQFLRFARPLPPQREWVNLQILLSETVQLLQNNPAYSHQIKIVLEENPKPLLAFVDPDQMKQVFWNLGNNAHQAMETGGTLTLSLRRGQNPHHADEDFLEICFRDTGIGIEESDLSNIFKPFYTTKNMGSGLGLAIVQRIIEEHGGKISVESQDKETTFRVRLPFSSTDVMPYTEEHFENSENDQETENRFEDIDSVHLSTSGIHKENSE</sequence>
<evidence type="ECO:0000256" key="5">
    <source>
        <dbReference type="ARBA" id="ARBA00022840"/>
    </source>
</evidence>
<evidence type="ECO:0000256" key="7">
    <source>
        <dbReference type="SAM" id="MobiDB-lite"/>
    </source>
</evidence>
<dbReference type="GO" id="GO:0000155">
    <property type="term" value="F:phosphorelay sensor kinase activity"/>
    <property type="evidence" value="ECO:0007669"/>
    <property type="project" value="InterPro"/>
</dbReference>
<dbReference type="PROSITE" id="PS50113">
    <property type="entry name" value="PAC"/>
    <property type="match status" value="1"/>
</dbReference>
<reference evidence="12" key="1">
    <citation type="submission" date="2018-06" db="EMBL/GenBank/DDBJ databases">
        <authorList>
            <person name="Zhirakovskaya E."/>
        </authorList>
    </citation>
    <scope>NUCLEOTIDE SEQUENCE</scope>
</reference>
<keyword evidence="3" id="KW-0547">Nucleotide-binding</keyword>
<evidence type="ECO:0000259" key="10">
    <source>
        <dbReference type="PROSITE" id="PS50112"/>
    </source>
</evidence>
<dbReference type="SUPFAM" id="SSF55785">
    <property type="entry name" value="PYP-like sensor domain (PAS domain)"/>
    <property type="match status" value="1"/>
</dbReference>